<sequence>MEGLLLASALLVLIGGVGYWWLNRQSPPFAWFSDQDSDSLFWHSPDPMLVVNQRGHIERANLSAHQMLGYAVNTLDGESLSLLVPEGARLHHDSLVGLFFSSSGQQRMRNRIRVCHADGHSVSAEIHLALAQLKGKPYALATIRDTSRLDDGERELRKWEKRYERLFEQRTIGLAIVSLGGHFIAVNDSLCSILCHARETLMTLGFQDITHPDDLRRDVEQLRQLIEGDGNSYCIEKRYMRGDGQVIWAQLTVNLVRDERGKPDYFISNVIDVSQRKWAAQLLEESEQKFRTIAETIGSVVWMATPGADTILFVNKAYERVWGRSREILYDNPQAMTDAVLEEDRATLLAAIGQHRQGAWEVRYRIRNADGHIRYIHDVGHGIEGEDGQLKYLIGLATDVTEQVEAQQVVEQALERERAASVALQEQLRRDSLTGCLNRQALYEELEVQWNLYQRHQTPSTILFIDLNDFKKINDSHGHVAGDQALLLLSERLRQIIRVSDSLARFAGDEFVVVLPQTTVPEAKSVVDKIRREVLTFDTASGCTVAVPFSIGLAYVGYPDVTGPNTWISVADQAMYLDKSRYRSSSADD</sequence>
<dbReference type="GO" id="GO:0006355">
    <property type="term" value="P:regulation of DNA-templated transcription"/>
    <property type="evidence" value="ECO:0007669"/>
    <property type="project" value="InterPro"/>
</dbReference>
<dbReference type="Proteomes" id="UP000202440">
    <property type="component" value="Chromosome"/>
</dbReference>
<dbReference type="SUPFAM" id="SSF55073">
    <property type="entry name" value="Nucleotide cyclase"/>
    <property type="match status" value="1"/>
</dbReference>
<dbReference type="InterPro" id="IPR029787">
    <property type="entry name" value="Nucleotide_cyclase"/>
</dbReference>
<dbReference type="Gene3D" id="3.30.450.20">
    <property type="entry name" value="PAS domain"/>
    <property type="match status" value="3"/>
</dbReference>
<dbReference type="AlphaFoldDB" id="A0A222FKU8"/>
<dbReference type="InterPro" id="IPR013767">
    <property type="entry name" value="PAS_fold"/>
</dbReference>
<dbReference type="InterPro" id="IPR035965">
    <property type="entry name" value="PAS-like_dom_sf"/>
</dbReference>
<evidence type="ECO:0000259" key="2">
    <source>
        <dbReference type="PROSITE" id="PS50113"/>
    </source>
</evidence>
<dbReference type="InterPro" id="IPR000160">
    <property type="entry name" value="GGDEF_dom"/>
</dbReference>
<dbReference type="CDD" id="cd00130">
    <property type="entry name" value="PAS"/>
    <property type="match status" value="3"/>
</dbReference>
<accession>A0A222FKU8</accession>
<dbReference type="Pfam" id="PF00990">
    <property type="entry name" value="GGDEF"/>
    <property type="match status" value="1"/>
</dbReference>
<dbReference type="Pfam" id="PF00989">
    <property type="entry name" value="PAS"/>
    <property type="match status" value="1"/>
</dbReference>
<dbReference type="PROSITE" id="PS50887">
    <property type="entry name" value="GGDEF"/>
    <property type="match status" value="1"/>
</dbReference>
<dbReference type="NCBIfam" id="TIGR00254">
    <property type="entry name" value="GGDEF"/>
    <property type="match status" value="1"/>
</dbReference>
<evidence type="ECO:0000259" key="1">
    <source>
        <dbReference type="PROSITE" id="PS50112"/>
    </source>
</evidence>
<dbReference type="NCBIfam" id="TIGR00229">
    <property type="entry name" value="sensory_box"/>
    <property type="match status" value="3"/>
</dbReference>
<feature type="domain" description="PAC" evidence="2">
    <location>
        <begin position="233"/>
        <end position="285"/>
    </location>
</feature>
<reference evidence="4 5" key="1">
    <citation type="submission" date="2017-07" db="EMBL/GenBank/DDBJ databases">
        <title>Annotated genome sequence of Bacterioplanes sanyensis isolated from Red Sea.</title>
        <authorList>
            <person name="Rehman Z.U."/>
        </authorList>
    </citation>
    <scope>NUCLEOTIDE SEQUENCE [LARGE SCALE GENOMIC DNA]</scope>
    <source>
        <strain evidence="4 5">NV9</strain>
    </source>
</reference>
<dbReference type="PANTHER" id="PTHR44757">
    <property type="entry name" value="DIGUANYLATE CYCLASE DGCP"/>
    <property type="match status" value="1"/>
</dbReference>
<dbReference type="InterPro" id="IPR000700">
    <property type="entry name" value="PAS-assoc_C"/>
</dbReference>
<protein>
    <recommendedName>
        <fullName evidence="6">Diguanylate cyclase</fullName>
    </recommendedName>
</protein>
<evidence type="ECO:0008006" key="6">
    <source>
        <dbReference type="Google" id="ProtNLM"/>
    </source>
</evidence>
<feature type="domain" description="PAS" evidence="1">
    <location>
        <begin position="286"/>
        <end position="359"/>
    </location>
</feature>
<evidence type="ECO:0000313" key="5">
    <source>
        <dbReference type="Proteomes" id="UP000202440"/>
    </source>
</evidence>
<dbReference type="SMART" id="SM00086">
    <property type="entry name" value="PAC"/>
    <property type="match status" value="3"/>
</dbReference>
<dbReference type="Gene3D" id="3.30.70.270">
    <property type="match status" value="1"/>
</dbReference>
<dbReference type="InterPro" id="IPR043128">
    <property type="entry name" value="Rev_trsase/Diguanyl_cyclase"/>
</dbReference>
<dbReference type="SMART" id="SM00267">
    <property type="entry name" value="GGDEF"/>
    <property type="match status" value="1"/>
</dbReference>
<feature type="domain" description="PAS" evidence="1">
    <location>
        <begin position="45"/>
        <end position="86"/>
    </location>
</feature>
<dbReference type="SUPFAM" id="SSF55785">
    <property type="entry name" value="PYP-like sensor domain (PAS domain)"/>
    <property type="match status" value="3"/>
</dbReference>
<dbReference type="InterPro" id="IPR013655">
    <property type="entry name" value="PAS_fold_3"/>
</dbReference>
<feature type="domain" description="GGDEF" evidence="3">
    <location>
        <begin position="458"/>
        <end position="589"/>
    </location>
</feature>
<dbReference type="OrthoDB" id="73375at2"/>
<proteinExistence type="predicted"/>
<dbReference type="SMART" id="SM00091">
    <property type="entry name" value="PAS"/>
    <property type="match status" value="3"/>
</dbReference>
<dbReference type="PROSITE" id="PS50113">
    <property type="entry name" value="PAC"/>
    <property type="match status" value="2"/>
</dbReference>
<dbReference type="InterPro" id="IPR001610">
    <property type="entry name" value="PAC"/>
</dbReference>
<feature type="domain" description="PAC" evidence="2">
    <location>
        <begin position="360"/>
        <end position="412"/>
    </location>
</feature>
<evidence type="ECO:0000313" key="4">
    <source>
        <dbReference type="EMBL" id="ASP39638.1"/>
    </source>
</evidence>
<dbReference type="InterPro" id="IPR052155">
    <property type="entry name" value="Biofilm_reg_signaling"/>
</dbReference>
<organism evidence="4 5">
    <name type="scientific">Bacterioplanes sanyensis</name>
    <dbReference type="NCBI Taxonomy" id="1249553"/>
    <lineage>
        <taxon>Bacteria</taxon>
        <taxon>Pseudomonadati</taxon>
        <taxon>Pseudomonadota</taxon>
        <taxon>Gammaproteobacteria</taxon>
        <taxon>Oceanospirillales</taxon>
        <taxon>Oceanospirillaceae</taxon>
        <taxon>Bacterioplanes</taxon>
    </lineage>
</organism>
<dbReference type="RefSeq" id="WP_094060813.1">
    <property type="nucleotide sequence ID" value="NZ_CP022530.1"/>
</dbReference>
<dbReference type="InterPro" id="IPR000014">
    <property type="entry name" value="PAS"/>
</dbReference>
<dbReference type="PANTHER" id="PTHR44757:SF2">
    <property type="entry name" value="BIOFILM ARCHITECTURE MAINTENANCE PROTEIN MBAA"/>
    <property type="match status" value="1"/>
</dbReference>
<dbReference type="EMBL" id="CP022530">
    <property type="protein sequence ID" value="ASP39638.1"/>
    <property type="molecule type" value="Genomic_DNA"/>
</dbReference>
<dbReference type="CDD" id="cd01949">
    <property type="entry name" value="GGDEF"/>
    <property type="match status" value="1"/>
</dbReference>
<evidence type="ECO:0000259" key="3">
    <source>
        <dbReference type="PROSITE" id="PS50887"/>
    </source>
</evidence>
<gene>
    <name evidence="4" type="ORF">CHH28_13570</name>
</gene>
<dbReference type="Pfam" id="PF08447">
    <property type="entry name" value="PAS_3"/>
    <property type="match status" value="2"/>
</dbReference>
<dbReference type="PROSITE" id="PS50112">
    <property type="entry name" value="PAS"/>
    <property type="match status" value="3"/>
</dbReference>
<keyword evidence="5" id="KW-1185">Reference proteome</keyword>
<name>A0A222FKU8_9GAMM</name>
<dbReference type="KEGG" id="bsan:CHH28_13570"/>
<feature type="domain" description="PAS" evidence="1">
    <location>
        <begin position="159"/>
        <end position="229"/>
    </location>
</feature>